<dbReference type="RefSeq" id="WP_071138706.1">
    <property type="nucleotide sequence ID" value="NZ_CP035282.1"/>
</dbReference>
<evidence type="ECO:0000313" key="3">
    <source>
        <dbReference type="Proteomes" id="UP000287969"/>
    </source>
</evidence>
<proteinExistence type="predicted"/>
<evidence type="ECO:0000313" key="2">
    <source>
        <dbReference type="EMBL" id="QAT61672.1"/>
    </source>
</evidence>
<keyword evidence="3" id="KW-1185">Reference proteome</keyword>
<dbReference type="AlphaFoldDB" id="A0A410QC84"/>
<evidence type="ECO:0000256" key="1">
    <source>
        <dbReference type="SAM" id="Coils"/>
    </source>
</evidence>
<dbReference type="OrthoDB" id="1707669at2"/>
<gene>
    <name evidence="2" type="ORF">EQM13_08765</name>
</gene>
<dbReference type="Proteomes" id="UP000287969">
    <property type="component" value="Chromosome"/>
</dbReference>
<accession>A0A410QC84</accession>
<name>A0A410QC84_9FIRM</name>
<reference evidence="3" key="1">
    <citation type="submission" date="2019-01" db="EMBL/GenBank/DDBJ databases">
        <title>Draft genomes of a novel of Sporanaerobacter strains.</title>
        <authorList>
            <person name="Ma S."/>
        </authorList>
    </citation>
    <scope>NUCLEOTIDE SEQUENCE [LARGE SCALE GENOMIC DNA]</scope>
    <source>
        <strain evidence="3">NJN-17</strain>
    </source>
</reference>
<organism evidence="2 3">
    <name type="scientific">Acidilutibacter cellobiosedens</name>
    <dbReference type="NCBI Taxonomy" id="2507161"/>
    <lineage>
        <taxon>Bacteria</taxon>
        <taxon>Bacillati</taxon>
        <taxon>Bacillota</taxon>
        <taxon>Tissierellia</taxon>
        <taxon>Tissierellales</taxon>
        <taxon>Acidilutibacteraceae</taxon>
        <taxon>Acidilutibacter</taxon>
    </lineage>
</organism>
<dbReference type="EMBL" id="CP035282">
    <property type="protein sequence ID" value="QAT61672.1"/>
    <property type="molecule type" value="Genomic_DNA"/>
</dbReference>
<dbReference type="KEGG" id="spoa:EQM13_08765"/>
<keyword evidence="1" id="KW-0175">Coiled coil</keyword>
<sequence>MQDYEKKLNTLKDDLEKAKSLRYKAEARLEQLNKQKEDLIKELESLKVNPNNLDEEIKKLTLEIDSLFDEANKLLPKDLLEKK</sequence>
<feature type="coiled-coil region" evidence="1">
    <location>
        <begin position="1"/>
        <end position="49"/>
    </location>
</feature>
<protein>
    <submittedName>
        <fullName evidence="2">Uncharacterized protein</fullName>
    </submittedName>
</protein>